<feature type="coiled-coil region" evidence="13">
    <location>
        <begin position="1190"/>
        <end position="1238"/>
    </location>
</feature>
<dbReference type="Pfam" id="PF12777">
    <property type="entry name" value="MT"/>
    <property type="match status" value="1"/>
</dbReference>
<evidence type="ECO:0000256" key="10">
    <source>
        <dbReference type="ARBA" id="ARBA00023175"/>
    </source>
</evidence>
<evidence type="ECO:0000313" key="25">
    <source>
        <dbReference type="Proteomes" id="UP000028837"/>
    </source>
</evidence>
<dbReference type="EMBL" id="AHZU02000787">
    <property type="protein sequence ID" value="KFG40210.1"/>
    <property type="molecule type" value="Genomic_DNA"/>
</dbReference>
<dbReference type="Gene3D" id="1.20.1270.280">
    <property type="match status" value="1"/>
</dbReference>
<dbReference type="OrthoDB" id="330581at2759"/>
<dbReference type="Gene3D" id="6.10.140.1060">
    <property type="match status" value="1"/>
</dbReference>
<comment type="subcellular location">
    <subcellularLocation>
        <location evidence="1">Cell projection</location>
        <location evidence="1">Cilium</location>
    </subcellularLocation>
    <subcellularLocation>
        <location evidence="2">Cytoplasm</location>
        <location evidence="2">Cytoskeleton</location>
    </subcellularLocation>
</comment>
<evidence type="ECO:0000259" key="16">
    <source>
        <dbReference type="Pfam" id="PF03028"/>
    </source>
</evidence>
<evidence type="ECO:0000256" key="7">
    <source>
        <dbReference type="ARBA" id="ARBA00023017"/>
    </source>
</evidence>
<keyword evidence="11" id="KW-0206">Cytoskeleton</keyword>
<dbReference type="Gene3D" id="1.10.472.130">
    <property type="match status" value="1"/>
</dbReference>
<feature type="domain" description="Dynein heavy chain ATP-binding dynein motor region" evidence="19">
    <location>
        <begin position="1286"/>
        <end position="1503"/>
    </location>
</feature>
<evidence type="ECO:0000256" key="14">
    <source>
        <dbReference type="SAM" id="MobiDB-lite"/>
    </source>
</evidence>
<evidence type="ECO:0000256" key="4">
    <source>
        <dbReference type="ARBA" id="ARBA00022701"/>
    </source>
</evidence>
<dbReference type="Gene3D" id="1.10.8.720">
    <property type="entry name" value="Region D6 of dynein motor"/>
    <property type="match status" value="1"/>
</dbReference>
<feature type="compositionally biased region" description="Low complexity" evidence="14">
    <location>
        <begin position="593"/>
        <end position="614"/>
    </location>
</feature>
<dbReference type="GO" id="GO:0005524">
    <property type="term" value="F:ATP binding"/>
    <property type="evidence" value="ECO:0007669"/>
    <property type="project" value="UniProtKB-KW"/>
</dbReference>
<keyword evidence="5" id="KW-0547">Nucleotide-binding</keyword>
<dbReference type="InterPro" id="IPR024743">
    <property type="entry name" value="Dynein_HC_stalk"/>
</dbReference>
<feature type="domain" description="Dynein heavy chain AAA module D4" evidence="18">
    <location>
        <begin position="713"/>
        <end position="961"/>
    </location>
</feature>
<evidence type="ECO:0000256" key="11">
    <source>
        <dbReference type="ARBA" id="ARBA00023212"/>
    </source>
</evidence>
<keyword evidence="10" id="KW-0505">Motor protein</keyword>
<dbReference type="InterPro" id="IPR004273">
    <property type="entry name" value="Dynein_heavy_D6_P-loop"/>
</dbReference>
<dbReference type="GO" id="GO:0007018">
    <property type="term" value="P:microtubule-based movement"/>
    <property type="evidence" value="ECO:0007669"/>
    <property type="project" value="InterPro"/>
</dbReference>
<dbReference type="Pfam" id="PF03028">
    <property type="entry name" value="Dynein_heavy"/>
    <property type="match status" value="1"/>
</dbReference>
<comment type="caution">
    <text evidence="24">The sequence shown here is derived from an EMBL/GenBank/DDBJ whole genome shotgun (WGS) entry which is preliminary data.</text>
</comment>
<dbReference type="Gene3D" id="1.20.920.30">
    <property type="match status" value="1"/>
</dbReference>
<feature type="region of interest" description="Disordered" evidence="14">
    <location>
        <begin position="593"/>
        <end position="617"/>
    </location>
</feature>
<feature type="chain" id="PRO_5001808997" evidence="15">
    <location>
        <begin position="24"/>
        <end position="2360"/>
    </location>
</feature>
<gene>
    <name evidence="24" type="ORF">TGDOM2_286932C</name>
</gene>
<dbReference type="VEuPathDB" id="ToxoDB:TGDOM2_286932C"/>
<dbReference type="GO" id="GO:0008569">
    <property type="term" value="F:minus-end-directed microtubule motor activity"/>
    <property type="evidence" value="ECO:0007669"/>
    <property type="project" value="InterPro"/>
</dbReference>
<keyword evidence="15" id="KW-0732">Signal</keyword>
<dbReference type="FunFam" id="1.10.8.1220:FF:000001">
    <property type="entry name" value="Dynein axonemal heavy chain 5"/>
    <property type="match status" value="1"/>
</dbReference>
<evidence type="ECO:0000256" key="2">
    <source>
        <dbReference type="ARBA" id="ARBA00004245"/>
    </source>
</evidence>
<evidence type="ECO:0000256" key="1">
    <source>
        <dbReference type="ARBA" id="ARBA00004138"/>
    </source>
</evidence>
<dbReference type="FunFam" id="1.20.920.20:FF:000001">
    <property type="entry name" value="dynein heavy chain 2, axonemal"/>
    <property type="match status" value="1"/>
</dbReference>
<evidence type="ECO:0000256" key="5">
    <source>
        <dbReference type="ARBA" id="ARBA00022741"/>
    </source>
</evidence>
<proteinExistence type="predicted"/>
<feature type="domain" description="Dynein heavy chain C-terminal" evidence="22">
    <location>
        <begin position="2011"/>
        <end position="2356"/>
    </location>
</feature>
<feature type="compositionally biased region" description="Polar residues" evidence="14">
    <location>
        <begin position="698"/>
        <end position="707"/>
    </location>
</feature>
<feature type="domain" description="Dynein heavy chain region D6 P-loop" evidence="16">
    <location>
        <begin position="1755"/>
        <end position="1809"/>
    </location>
</feature>
<dbReference type="InterPro" id="IPR026983">
    <property type="entry name" value="DHC"/>
</dbReference>
<dbReference type="InterPro" id="IPR042219">
    <property type="entry name" value="AAA_lid_11_sf"/>
</dbReference>
<organism evidence="24 25">
    <name type="scientific">Toxoplasma gondii GAB2-2007-GAL-DOM2</name>
    <dbReference type="NCBI Taxonomy" id="1130820"/>
    <lineage>
        <taxon>Eukaryota</taxon>
        <taxon>Sar</taxon>
        <taxon>Alveolata</taxon>
        <taxon>Apicomplexa</taxon>
        <taxon>Conoidasida</taxon>
        <taxon>Coccidia</taxon>
        <taxon>Eucoccidiorida</taxon>
        <taxon>Eimeriorina</taxon>
        <taxon>Sarcocystidae</taxon>
        <taxon>Toxoplasma</taxon>
    </lineage>
</organism>
<dbReference type="Pfam" id="PF18199">
    <property type="entry name" value="Dynein_C"/>
    <property type="match status" value="1"/>
</dbReference>
<dbReference type="InterPro" id="IPR043160">
    <property type="entry name" value="Dynein_C_barrel"/>
</dbReference>
<keyword evidence="4" id="KW-0493">Microtubule</keyword>
<keyword evidence="6" id="KW-0067">ATP-binding</keyword>
<feature type="region of interest" description="Disordered" evidence="14">
    <location>
        <begin position="169"/>
        <end position="204"/>
    </location>
</feature>
<evidence type="ECO:0000256" key="12">
    <source>
        <dbReference type="ARBA" id="ARBA00023273"/>
    </source>
</evidence>
<evidence type="ECO:0000259" key="19">
    <source>
        <dbReference type="Pfam" id="PF12781"/>
    </source>
</evidence>
<dbReference type="InterPro" id="IPR035706">
    <property type="entry name" value="AAA_9"/>
</dbReference>
<sequence>MLSLSFLFSCVSLFCFLPAPVEEFPLPFSRETLTLLAKTCATFSFQRDSSSRLCVLQGEGRRRTTTTPFSEAASPRHSACCTALDISPDLLRLLLLPAFAFSFIWSFGGALKSRSSRFFGKLVEEFFQDRLALPRGDDVFDFALNFESVFGVSYSKFFSQTSLSREACREGGGEQVNGPGSEEDREALKRTRRSSGAGRTTFGETKFGAGWEASELEKARKTLHAFLSWEAVVPAFSYDPRQPFFSLLVPTKEFARAAFLLDKMIEAKKSVFLTGAVSSGKTTVVTHLLDEKRESGTLHTIRLCFSARTKADEVQQTVESKLEKKRKNQLSAPGGRECVLFVDDVNLPLPEKTGTQPAIEFLRQFQEFKGFYDSKKIQWNVIEKCLLLLGGAPPSSGRKPLPPRFCRHSLSLRLAEPDNVSTQKMFLGILTGYFEAEGVNADIRFAAKPLVDATIELYTQVKETFLPTPPRPVYVFSFRNMKTLFQGILAAKKTSLPDKDALIRLWNHEVCRTFYDRLMTDEDRQRFRTSLVSLVNRKFSLEWNETLLVYPSSRLWGNFVSPERLYEEAPHPKQVLPILETFRDELFASGGATTAGARNGDTADTGDAADSRSTGAGGRSAGSSLVFFSEAVEHLFKLCRILMLARGNALLVGVGGTGKQTLFRLAAFIQETAVVEFVAATSFHSTCSLEEDSPPPTTRTGEPQPTETSVSVLDQFRECEKSFLLQSGLSRCLPTAFLLTETQIVDDGILQDINTLLSTGEISSALDAETVDKIVEDLLPLAKETRRDTSRDGLLQLFQERVALNLHVVLSMSPAGSALRERLRCFPALLSCCSVVFFDSWSKESLSEVARDFFSAQASATQDAPASSSEVPFEDKVSGESESVWEEVQTASGENESLFEKRSRTAGEREDVEANSQRRAYLCVQMHQSAIETSKAFLSQLNRPVYVTPKCFLDLIGLVVKLKNERQDALQRQRSLLSAGLTRLHRTNAQVEKLREELEQLKPVLETKKIESEQLLATVESDRAAACSEQERVAAERRLVMDQQQEVSLLQSDAQKDVDTAMPALEAALASLDALDKKDLTEMKSFAKPPPLVVATMEVVNLLLGEKADWDTARKVLSDSGLMTKLKNYDKDHISPGLLKKLDKLLQRSDYTPEQVGKQSVAAMSLCMWTLAIQTYAKVAREVQPKREKLAAMNEMLDRANAQLAEAEEKLSLVMAKVQAMEERLATLNAEKEKLLEETTLCQQRLNRAGILTSGLADEAVCQGVEKQMPAQSHLTEVLSDPIELRDWDLQGLPSDRTSLESGVFVRSAVKLGRAPLVIDPQQQAKKWIKNRESENGLRVLDLSHPKLQTILTSSLEDVGESLPPILDSVLLLPRVRTVGSNPKIKIGDKAVELDPNFSLFLSTKLANPHYLPEVALKVLLVNFTVTPEGLEQQLLTEVVRLETPDTEKRGTEILVQITKDKRVLKQLEELILQLLSETGGNILDDEKVVQALHRSRSTAESVARRLQDAESILEEVQVARRFYSPVASRAALLYFVVASLSEVESMYQYSLEFFTLVFRESLKRENADAASVQARRESLLSAATHTLFASVARGLFHPHKLLFAFLLAVEILKQERANFQHDAWQMFLRGVSRVGEARVPANPLPSLFSETEWRNVQFLEENLEVFRGLCAHIEDHTEAWLLWIEGDMSLEASPFPFCGLSEEAKLLPQLLLVKAIRSRQVISAVQQLIVKVLGEAFVDFSPSRFQDIFAATSHTTPLLFILSPGVDPSSSLFKFAREKGLPDNALHTVSLGRGQGPKASRILEGAMRANLKRSIMNTMQEDLDLFGRAPEGVPGDVSGKADAWTRIRFALQFFHAVVQGRRTFGALGWNVGHHFTDSDLDASLVLFKTLFRLQEKVEDFDFLPLQYLVGNINYGGCITDEWDRRCLTNLLSLYVSPEVVLEEDALSHLELDLVKLLVSVERTDALGLQRIPYAGSLEALNQYVETLPVEDKPELFGLHPNATLRLHQERGASLIQTVLTIASRENATVSAGGAREDQTLQFALLMKQKLPPVLKWRPVSAEIFETPNGERPIPPGMAAPRRDHRRGKSSRLSGAGELVSDSEHPVKPESMAVFLFQETERFNALINLVGETLQQLELAVKGLISITGELDEMHTCISNNQVPPQWTAQAYPSLKPLGSWFEDFLQRVAALRRWTESEKPPVAFWLSGFFFPQGFLTAVLQNYARKVSAPIDALGFTFHVMSTCKPEELVEEDTLEDSCYVYGLYIDGARWNYHREVIDDQLPGATHDVFPVIQFQPGVRPAVLDADYTCPVYKTMRRAGVLSSTGHSTNFITAIDLPTDQHPSKWILRGTALICSVED</sequence>
<evidence type="ECO:0000256" key="9">
    <source>
        <dbReference type="ARBA" id="ARBA00023069"/>
    </source>
</evidence>
<dbReference type="SUPFAM" id="SSF52540">
    <property type="entry name" value="P-loop containing nucleoside triphosphate hydrolases"/>
    <property type="match status" value="2"/>
</dbReference>
<dbReference type="PANTHER" id="PTHR22878">
    <property type="entry name" value="DYNEIN HEAVY CHAIN 6, AXONEMAL-LIKE-RELATED"/>
    <property type="match status" value="1"/>
</dbReference>
<protein>
    <submittedName>
        <fullName evidence="24">ATPase family associated with various cellular activities (AAA) domain-containing protein</fullName>
    </submittedName>
</protein>
<dbReference type="Gene3D" id="3.40.50.300">
    <property type="entry name" value="P-loop containing nucleotide triphosphate hydrolases"/>
    <property type="match status" value="4"/>
</dbReference>
<dbReference type="Gene3D" id="1.10.8.1220">
    <property type="match status" value="1"/>
</dbReference>
<evidence type="ECO:0000256" key="13">
    <source>
        <dbReference type="SAM" id="Coils"/>
    </source>
</evidence>
<dbReference type="GO" id="GO:0051959">
    <property type="term" value="F:dynein light intermediate chain binding"/>
    <property type="evidence" value="ECO:0007669"/>
    <property type="project" value="InterPro"/>
</dbReference>
<dbReference type="GO" id="GO:0005929">
    <property type="term" value="C:cilium"/>
    <property type="evidence" value="ECO:0007669"/>
    <property type="project" value="UniProtKB-SubCell"/>
</dbReference>
<dbReference type="InterPro" id="IPR041466">
    <property type="entry name" value="Dynein_AAA5_ext"/>
</dbReference>
<feature type="domain" description="Dynein heavy chain AAA 5 extension" evidence="20">
    <location>
        <begin position="87"/>
        <end position="147"/>
    </location>
</feature>
<accession>A0A086K742</accession>
<dbReference type="GO" id="GO:0030286">
    <property type="term" value="C:dynein complex"/>
    <property type="evidence" value="ECO:0007669"/>
    <property type="project" value="UniProtKB-KW"/>
</dbReference>
<evidence type="ECO:0000256" key="3">
    <source>
        <dbReference type="ARBA" id="ARBA00022490"/>
    </source>
</evidence>
<dbReference type="InterPro" id="IPR027417">
    <property type="entry name" value="P-loop_NTPase"/>
</dbReference>
<dbReference type="GO" id="GO:0005874">
    <property type="term" value="C:microtubule"/>
    <property type="evidence" value="ECO:0007669"/>
    <property type="project" value="UniProtKB-KW"/>
</dbReference>
<dbReference type="Pfam" id="PF17852">
    <property type="entry name" value="Dynein_AAA_lid"/>
    <property type="match status" value="1"/>
</dbReference>
<dbReference type="Pfam" id="PF12775">
    <property type="entry name" value="AAA_7"/>
    <property type="match status" value="1"/>
</dbReference>
<dbReference type="FunFam" id="3.10.490.20:FF:000005">
    <property type="entry name" value="Dynein axonemal heavy chain 6"/>
    <property type="match status" value="1"/>
</dbReference>
<evidence type="ECO:0000259" key="18">
    <source>
        <dbReference type="Pfam" id="PF12780"/>
    </source>
</evidence>
<evidence type="ECO:0000313" key="24">
    <source>
        <dbReference type="EMBL" id="KFG40210.1"/>
    </source>
</evidence>
<evidence type="ECO:0000259" key="17">
    <source>
        <dbReference type="Pfam" id="PF12777"/>
    </source>
</evidence>
<evidence type="ECO:0000256" key="8">
    <source>
        <dbReference type="ARBA" id="ARBA00023054"/>
    </source>
</evidence>
<feature type="region of interest" description="Disordered" evidence="14">
    <location>
        <begin position="2067"/>
        <end position="2105"/>
    </location>
</feature>
<dbReference type="Pfam" id="PF12781">
    <property type="entry name" value="AAA_9"/>
    <property type="match status" value="1"/>
</dbReference>
<dbReference type="Pfam" id="PF18198">
    <property type="entry name" value="AAA_lid_11"/>
    <property type="match status" value="1"/>
</dbReference>
<name>A0A086K742_TOXGO</name>
<evidence type="ECO:0000259" key="22">
    <source>
        <dbReference type="Pfam" id="PF18199"/>
    </source>
</evidence>
<feature type="region of interest" description="Disordered" evidence="14">
    <location>
        <begin position="688"/>
        <end position="707"/>
    </location>
</feature>
<feature type="domain" description="Dynein heavy chain coiled coil stalk" evidence="17">
    <location>
        <begin position="977"/>
        <end position="1249"/>
    </location>
</feature>
<dbReference type="GO" id="GO:0045505">
    <property type="term" value="F:dynein intermediate chain binding"/>
    <property type="evidence" value="ECO:0007669"/>
    <property type="project" value="InterPro"/>
</dbReference>
<keyword evidence="8 13" id="KW-0175">Coiled coil</keyword>
<feature type="domain" description="Dynein 2 heavy chain 1 cytoplasmic ATPase lid" evidence="23">
    <location>
        <begin position="444"/>
        <end position="524"/>
    </location>
</feature>
<feature type="domain" description="Dynein heavy chain AAA lid" evidence="21">
    <location>
        <begin position="1845"/>
        <end position="2003"/>
    </location>
</feature>
<dbReference type="Gene3D" id="1.20.920.20">
    <property type="match status" value="1"/>
</dbReference>
<feature type="region of interest" description="Disordered" evidence="14">
    <location>
        <begin position="889"/>
        <end position="912"/>
    </location>
</feature>
<dbReference type="Pfam" id="PF22597">
    <property type="entry name" value="DYN_lid"/>
    <property type="match status" value="1"/>
</dbReference>
<dbReference type="InterPro" id="IPR024317">
    <property type="entry name" value="Dynein_heavy_chain_D4_dom"/>
</dbReference>
<dbReference type="Pfam" id="PF12780">
    <property type="entry name" value="AAA_8"/>
    <property type="match status" value="2"/>
</dbReference>
<evidence type="ECO:0000259" key="23">
    <source>
        <dbReference type="Pfam" id="PF22597"/>
    </source>
</evidence>
<dbReference type="InterPro" id="IPR054354">
    <property type="entry name" value="DYNC2H1-like_lid"/>
</dbReference>
<evidence type="ECO:0000259" key="21">
    <source>
        <dbReference type="Pfam" id="PF18198"/>
    </source>
</evidence>
<feature type="domain" description="Dynein heavy chain AAA module D4" evidence="18">
    <location>
        <begin position="624"/>
        <end position="680"/>
    </location>
</feature>
<reference evidence="24 25" key="1">
    <citation type="submission" date="2014-02" db="EMBL/GenBank/DDBJ databases">
        <authorList>
            <person name="Sibley D."/>
            <person name="Venepally P."/>
            <person name="Karamycheva S."/>
            <person name="Hadjithomas M."/>
            <person name="Khan A."/>
            <person name="Brunk B."/>
            <person name="Roos D."/>
            <person name="Caler E."/>
            <person name="Lorenzi H."/>
        </authorList>
    </citation>
    <scope>NUCLEOTIDE SEQUENCE [LARGE SCALE GENOMIC DNA]</scope>
    <source>
        <strain evidence="24 25">GAB2-2007-GAL-DOM2</strain>
    </source>
</reference>
<feature type="signal peptide" evidence="15">
    <location>
        <begin position="1"/>
        <end position="23"/>
    </location>
</feature>
<dbReference type="Proteomes" id="UP000028837">
    <property type="component" value="Unassembled WGS sequence"/>
</dbReference>
<feature type="coiled-coil region" evidence="13">
    <location>
        <begin position="981"/>
        <end position="1008"/>
    </location>
</feature>
<evidence type="ECO:0000256" key="6">
    <source>
        <dbReference type="ARBA" id="ARBA00022840"/>
    </source>
</evidence>
<feature type="compositionally biased region" description="Basic and acidic residues" evidence="14">
    <location>
        <begin position="898"/>
        <end position="909"/>
    </location>
</feature>
<keyword evidence="3" id="KW-0963">Cytoplasm</keyword>
<dbReference type="InterPro" id="IPR041228">
    <property type="entry name" value="Dynein_C"/>
</dbReference>
<dbReference type="InterPro" id="IPR041658">
    <property type="entry name" value="AAA_lid_11"/>
</dbReference>
<keyword evidence="9" id="KW-0969">Cilium</keyword>
<keyword evidence="7" id="KW-0243">Dynein</keyword>
<evidence type="ECO:0000259" key="20">
    <source>
        <dbReference type="Pfam" id="PF17852"/>
    </source>
</evidence>
<evidence type="ECO:0000256" key="15">
    <source>
        <dbReference type="SAM" id="SignalP"/>
    </source>
</evidence>
<dbReference type="Gene3D" id="3.10.490.20">
    <property type="match status" value="1"/>
</dbReference>
<keyword evidence="12" id="KW-0966">Cell projection</keyword>